<protein>
    <submittedName>
        <fullName evidence="6">Nitroreductase</fullName>
    </submittedName>
</protein>
<keyword evidence="2" id="KW-0560">Oxidoreductase</keyword>
<dbReference type="Pfam" id="PF14512">
    <property type="entry name" value="TM1586_NiRdase"/>
    <property type="match status" value="1"/>
</dbReference>
<feature type="domain" description="Nitroreductase" evidence="4">
    <location>
        <begin position="7"/>
        <end position="65"/>
    </location>
</feature>
<evidence type="ECO:0000256" key="1">
    <source>
        <dbReference type="ARBA" id="ARBA00007118"/>
    </source>
</evidence>
<dbReference type="Pfam" id="PF00881">
    <property type="entry name" value="Nitroreductase"/>
    <property type="match status" value="1"/>
</dbReference>
<comment type="caution">
    <text evidence="6">The sequence shown here is derived from an EMBL/GenBank/DDBJ whole genome shotgun (WGS) entry which is preliminary data.</text>
</comment>
<sequence length="172" mass="19057">MDFYDVVRKRLSVRAYRPDPIPEETLTRILEAGRLAPSAKNLQPWKFIIITDPKQRELLVPACRGQKFIAEAPVVICACAVSKQAWGGMGGYWSAEAVDVTIALEHIILAAAAEGLGTCWVGAFIEEEVRKVLAIPEGVKPIALTPVGYPAREAKPRDRKPISEITCRDRYE</sequence>
<dbReference type="PANTHER" id="PTHR43673">
    <property type="entry name" value="NAD(P)H NITROREDUCTASE YDGI-RELATED"/>
    <property type="match status" value="1"/>
</dbReference>
<reference evidence="6" key="1">
    <citation type="journal article" date="2020" name="mSystems">
        <title>Genome- and Community-Level Interaction Insights into Carbon Utilization and Element Cycling Functions of Hydrothermarchaeota in Hydrothermal Sediment.</title>
        <authorList>
            <person name="Zhou Z."/>
            <person name="Liu Y."/>
            <person name="Xu W."/>
            <person name="Pan J."/>
            <person name="Luo Z.H."/>
            <person name="Li M."/>
        </authorList>
    </citation>
    <scope>NUCLEOTIDE SEQUENCE [LARGE SCALE GENOMIC DNA]</scope>
    <source>
        <strain evidence="6">SpSt-1182</strain>
    </source>
</reference>
<dbReference type="GO" id="GO:0016491">
    <property type="term" value="F:oxidoreductase activity"/>
    <property type="evidence" value="ECO:0007669"/>
    <property type="project" value="UniProtKB-KW"/>
</dbReference>
<dbReference type="InterPro" id="IPR000415">
    <property type="entry name" value="Nitroreductase-like"/>
</dbReference>
<feature type="region of interest" description="Disordered" evidence="3">
    <location>
        <begin position="153"/>
        <end position="172"/>
    </location>
</feature>
<evidence type="ECO:0000256" key="3">
    <source>
        <dbReference type="SAM" id="MobiDB-lite"/>
    </source>
</evidence>
<gene>
    <name evidence="6" type="ORF">ENN51_00530</name>
</gene>
<dbReference type="SUPFAM" id="SSF55469">
    <property type="entry name" value="FMN-dependent nitroreductase-like"/>
    <property type="match status" value="1"/>
</dbReference>
<dbReference type="AlphaFoldDB" id="A0A7V0T410"/>
<feature type="domain" description="Putative nitroreductase TM1586" evidence="5">
    <location>
        <begin position="103"/>
        <end position="166"/>
    </location>
</feature>
<dbReference type="CDD" id="cd02139">
    <property type="entry name" value="nitroreductase"/>
    <property type="match status" value="1"/>
</dbReference>
<dbReference type="PANTHER" id="PTHR43673:SF10">
    <property type="entry name" value="NADH DEHYDROGENASE_NAD(P)H NITROREDUCTASE XCC3605-RELATED"/>
    <property type="match status" value="1"/>
</dbReference>
<organism evidence="6">
    <name type="scientific">candidate division WOR-3 bacterium</name>
    <dbReference type="NCBI Taxonomy" id="2052148"/>
    <lineage>
        <taxon>Bacteria</taxon>
        <taxon>Bacteria division WOR-3</taxon>
    </lineage>
</organism>
<evidence type="ECO:0000259" key="4">
    <source>
        <dbReference type="Pfam" id="PF00881"/>
    </source>
</evidence>
<evidence type="ECO:0000313" key="6">
    <source>
        <dbReference type="EMBL" id="HDQ98760.1"/>
    </source>
</evidence>
<proteinExistence type="inferred from homology"/>
<comment type="similarity">
    <text evidence="1">Belongs to the nitroreductase family.</text>
</comment>
<dbReference type="InterPro" id="IPR029479">
    <property type="entry name" value="Nitroreductase"/>
</dbReference>
<name>A0A7V0T410_UNCW3</name>
<evidence type="ECO:0000259" key="5">
    <source>
        <dbReference type="Pfam" id="PF14512"/>
    </source>
</evidence>
<accession>A0A7V0T410</accession>
<dbReference type="EMBL" id="DSBX01000015">
    <property type="protein sequence ID" value="HDQ98760.1"/>
    <property type="molecule type" value="Genomic_DNA"/>
</dbReference>
<evidence type="ECO:0000256" key="2">
    <source>
        <dbReference type="ARBA" id="ARBA00023002"/>
    </source>
</evidence>
<dbReference type="Gene3D" id="3.40.109.10">
    <property type="entry name" value="NADH Oxidase"/>
    <property type="match status" value="1"/>
</dbReference>
<dbReference type="InterPro" id="IPR029478">
    <property type="entry name" value="TM1586_NiRdase"/>
</dbReference>
<dbReference type="Proteomes" id="UP000885672">
    <property type="component" value="Unassembled WGS sequence"/>
</dbReference>